<evidence type="ECO:0000256" key="1">
    <source>
        <dbReference type="SAM" id="Phobius"/>
    </source>
</evidence>
<protein>
    <submittedName>
        <fullName evidence="2">Uncharacterized protein</fullName>
    </submittedName>
</protein>
<name>A0A5B7GRW9_PORTR</name>
<keyword evidence="1" id="KW-0472">Membrane</keyword>
<keyword evidence="1" id="KW-1133">Transmembrane helix</keyword>
<evidence type="ECO:0000313" key="2">
    <source>
        <dbReference type="EMBL" id="MPC60349.1"/>
    </source>
</evidence>
<accession>A0A5B7GRW9</accession>
<evidence type="ECO:0000313" key="3">
    <source>
        <dbReference type="Proteomes" id="UP000324222"/>
    </source>
</evidence>
<proteinExistence type="predicted"/>
<comment type="caution">
    <text evidence="2">The sequence shown here is derived from an EMBL/GenBank/DDBJ whole genome shotgun (WGS) entry which is preliminary data.</text>
</comment>
<organism evidence="2 3">
    <name type="scientific">Portunus trituberculatus</name>
    <name type="common">Swimming crab</name>
    <name type="synonym">Neptunus trituberculatus</name>
    <dbReference type="NCBI Taxonomy" id="210409"/>
    <lineage>
        <taxon>Eukaryota</taxon>
        <taxon>Metazoa</taxon>
        <taxon>Ecdysozoa</taxon>
        <taxon>Arthropoda</taxon>
        <taxon>Crustacea</taxon>
        <taxon>Multicrustacea</taxon>
        <taxon>Malacostraca</taxon>
        <taxon>Eumalacostraca</taxon>
        <taxon>Eucarida</taxon>
        <taxon>Decapoda</taxon>
        <taxon>Pleocyemata</taxon>
        <taxon>Brachyura</taxon>
        <taxon>Eubrachyura</taxon>
        <taxon>Portunoidea</taxon>
        <taxon>Portunidae</taxon>
        <taxon>Portuninae</taxon>
        <taxon>Portunus</taxon>
    </lineage>
</organism>
<keyword evidence="3" id="KW-1185">Reference proteome</keyword>
<dbReference type="Proteomes" id="UP000324222">
    <property type="component" value="Unassembled WGS sequence"/>
</dbReference>
<dbReference type="AlphaFoldDB" id="A0A5B7GRW9"/>
<sequence>MHWCHHSLLRSLHCTLPLSIFSYNRFLLSENTGKLTVALINSFVPSLTLFLFELLTLFR</sequence>
<keyword evidence="1" id="KW-0812">Transmembrane</keyword>
<dbReference type="EMBL" id="VSRR010017414">
    <property type="protein sequence ID" value="MPC60349.1"/>
    <property type="molecule type" value="Genomic_DNA"/>
</dbReference>
<reference evidence="2 3" key="1">
    <citation type="submission" date="2019-05" db="EMBL/GenBank/DDBJ databases">
        <title>Another draft genome of Portunus trituberculatus and its Hox gene families provides insights of decapod evolution.</title>
        <authorList>
            <person name="Jeong J.-H."/>
            <person name="Song I."/>
            <person name="Kim S."/>
            <person name="Choi T."/>
            <person name="Kim D."/>
            <person name="Ryu S."/>
            <person name="Kim W."/>
        </authorList>
    </citation>
    <scope>NUCLEOTIDE SEQUENCE [LARGE SCALE GENOMIC DNA]</scope>
    <source>
        <tissue evidence="2">Muscle</tissue>
    </source>
</reference>
<gene>
    <name evidence="2" type="ORF">E2C01_054391</name>
</gene>
<feature type="transmembrane region" description="Helical" evidence="1">
    <location>
        <begin position="35"/>
        <end position="58"/>
    </location>
</feature>